<gene>
    <name evidence="2" type="ORF">PARC_a1273</name>
</gene>
<evidence type="ECO:0000313" key="2">
    <source>
        <dbReference type="EMBL" id="ATC85910.1"/>
    </source>
</evidence>
<dbReference type="OrthoDB" id="214902at2"/>
<sequence length="118" mass="13457">MAFDRGLEERLYELFNARHDLVVKKMFGGLCFIISDYMCCVIIGNKLMVRVGPENYSDCLAKPHVTEMDFTGKPVKGLVYILPEGFESDSDLAYWVNTCVNFVESLPPKPFKKRPALK</sequence>
<dbReference type="SUPFAM" id="SSF159894">
    <property type="entry name" value="YgaC/TfoX-N like"/>
    <property type="match status" value="1"/>
</dbReference>
<dbReference type="Gene3D" id="3.30.1460.30">
    <property type="entry name" value="YgaC/TfoX-N like chaperone"/>
    <property type="match status" value="1"/>
</dbReference>
<organism evidence="2 3">
    <name type="scientific">Pseudoalteromonas arctica A 37-1-2</name>
    <dbReference type="NCBI Taxonomy" id="1117313"/>
    <lineage>
        <taxon>Bacteria</taxon>
        <taxon>Pseudomonadati</taxon>
        <taxon>Pseudomonadota</taxon>
        <taxon>Gammaproteobacteria</taxon>
        <taxon>Alteromonadales</taxon>
        <taxon>Pseudoalteromonadaceae</taxon>
        <taxon>Pseudoalteromonas</taxon>
    </lineage>
</organism>
<dbReference type="AlphaFoldDB" id="A0A290S3X0"/>
<evidence type="ECO:0000313" key="3">
    <source>
        <dbReference type="Proteomes" id="UP000016505"/>
    </source>
</evidence>
<dbReference type="InterPro" id="IPR007076">
    <property type="entry name" value="TfoX_N"/>
</dbReference>
<dbReference type="KEGG" id="part:PARC_a1273"/>
<reference evidence="2 3" key="1">
    <citation type="journal article" date="2012" name="J. Bacteriol.">
        <title>Genome sequences of type strains of seven species of the marine bacterium Pseudoalteromonas.</title>
        <authorList>
            <person name="Xie B.B."/>
            <person name="Shu Y.L."/>
            <person name="Qin Q.L."/>
            <person name="Rong J.C."/>
            <person name="Zhang X.Y."/>
            <person name="Chen X.L."/>
            <person name="Shi M."/>
            <person name="He H.L."/>
            <person name="Zhou B.C."/>
            <person name="Zhang Y.Z."/>
        </authorList>
    </citation>
    <scope>NUCLEOTIDE SEQUENCE [LARGE SCALE GENOMIC DNA]</scope>
    <source>
        <strain evidence="2 3">A 37-1-2</strain>
    </source>
</reference>
<evidence type="ECO:0000259" key="1">
    <source>
        <dbReference type="Pfam" id="PF04993"/>
    </source>
</evidence>
<name>A0A290S3X0_9GAMM</name>
<protein>
    <recommendedName>
        <fullName evidence="1">TfoX N-terminal domain-containing protein</fullName>
    </recommendedName>
</protein>
<dbReference type="Proteomes" id="UP000016505">
    <property type="component" value="Chromosome I"/>
</dbReference>
<proteinExistence type="predicted"/>
<accession>A0A290S3X0</accession>
<feature type="domain" description="TfoX N-terminal" evidence="1">
    <location>
        <begin position="13"/>
        <end position="101"/>
    </location>
</feature>
<dbReference type="EMBL" id="CP011025">
    <property type="protein sequence ID" value="ATC85910.1"/>
    <property type="molecule type" value="Genomic_DNA"/>
</dbReference>
<dbReference type="RefSeq" id="WP_010553728.1">
    <property type="nucleotide sequence ID" value="NZ_CP011025.1"/>
</dbReference>
<dbReference type="Pfam" id="PF04993">
    <property type="entry name" value="TfoX_N"/>
    <property type="match status" value="1"/>
</dbReference>